<sequence>MLSLLLRWIVNAAALLLVAYLYPGVAVTTFFAALMAALVLGLVNAVIRPILVILTLPVTILTLGLFIFVINALLFWFVAEVVKGFEVTGFMAALIGSVLYSVITLVTSWLLFSPPKK</sequence>
<dbReference type="PANTHER" id="PTHR37309">
    <property type="entry name" value="SLR0284 PROTEIN"/>
    <property type="match status" value="1"/>
</dbReference>
<dbReference type="AlphaFoldDB" id="A0A6M4H6Y4"/>
<evidence type="ECO:0000313" key="3">
    <source>
        <dbReference type="Proteomes" id="UP000503096"/>
    </source>
</evidence>
<evidence type="ECO:0008006" key="4">
    <source>
        <dbReference type="Google" id="ProtNLM"/>
    </source>
</evidence>
<dbReference type="KEGG" id="upl:DSM104440_01508"/>
<reference evidence="2 3" key="1">
    <citation type="submission" date="2020-04" db="EMBL/GenBank/DDBJ databases">
        <title>Usitatibacter rugosus gen. nov., sp. nov. and Usitatibacter palustris sp. nov., novel members of Usitatibacteraceae fam. nov. within the order Nitrosomonadales isolated from soil.</title>
        <authorList>
            <person name="Huber K.J."/>
            <person name="Neumann-Schaal M."/>
            <person name="Geppert A."/>
            <person name="Luckner M."/>
            <person name="Wanner G."/>
            <person name="Overmann J."/>
        </authorList>
    </citation>
    <scope>NUCLEOTIDE SEQUENCE [LARGE SCALE GENOMIC DNA]</scope>
    <source>
        <strain evidence="2 3">Swamp67</strain>
    </source>
</reference>
<dbReference type="PANTHER" id="PTHR37309:SF1">
    <property type="entry name" value="SLR0284 PROTEIN"/>
    <property type="match status" value="1"/>
</dbReference>
<dbReference type="InParanoid" id="A0A6M4H6Y4"/>
<keyword evidence="1" id="KW-1133">Transmembrane helix</keyword>
<dbReference type="EMBL" id="CP053073">
    <property type="protein sequence ID" value="QJR14698.1"/>
    <property type="molecule type" value="Genomic_DNA"/>
</dbReference>
<keyword evidence="1" id="KW-0812">Transmembrane</keyword>
<dbReference type="InterPro" id="IPR007165">
    <property type="entry name" value="Phage_holin_4_2"/>
</dbReference>
<keyword evidence="1" id="KW-0472">Membrane</keyword>
<dbReference type="Pfam" id="PF04020">
    <property type="entry name" value="Phage_holin_4_2"/>
    <property type="match status" value="1"/>
</dbReference>
<organism evidence="2 3">
    <name type="scientific">Usitatibacter palustris</name>
    <dbReference type="NCBI Taxonomy" id="2732487"/>
    <lineage>
        <taxon>Bacteria</taxon>
        <taxon>Pseudomonadati</taxon>
        <taxon>Pseudomonadota</taxon>
        <taxon>Betaproteobacteria</taxon>
        <taxon>Nitrosomonadales</taxon>
        <taxon>Usitatibacteraceae</taxon>
        <taxon>Usitatibacter</taxon>
    </lineage>
</organism>
<proteinExistence type="predicted"/>
<dbReference type="Proteomes" id="UP000503096">
    <property type="component" value="Chromosome"/>
</dbReference>
<evidence type="ECO:0000313" key="2">
    <source>
        <dbReference type="EMBL" id="QJR14698.1"/>
    </source>
</evidence>
<keyword evidence="3" id="KW-1185">Reference proteome</keyword>
<accession>A0A6M4H6Y4</accession>
<feature type="transmembrane region" description="Helical" evidence="1">
    <location>
        <begin position="20"/>
        <end position="43"/>
    </location>
</feature>
<feature type="transmembrane region" description="Helical" evidence="1">
    <location>
        <begin position="90"/>
        <end position="112"/>
    </location>
</feature>
<feature type="transmembrane region" description="Helical" evidence="1">
    <location>
        <begin position="50"/>
        <end position="78"/>
    </location>
</feature>
<name>A0A6M4H6Y4_9PROT</name>
<evidence type="ECO:0000256" key="1">
    <source>
        <dbReference type="SAM" id="Phobius"/>
    </source>
</evidence>
<protein>
    <recommendedName>
        <fullName evidence="4">Phage holin family protein</fullName>
    </recommendedName>
</protein>
<gene>
    <name evidence="2" type="ORF">DSM104440_01508</name>
</gene>